<protein>
    <submittedName>
        <fullName evidence="2">Uncharacterized protein</fullName>
    </submittedName>
</protein>
<dbReference type="AlphaFoldDB" id="A0A9P4NL72"/>
<evidence type="ECO:0000256" key="1">
    <source>
        <dbReference type="SAM" id="MobiDB-lite"/>
    </source>
</evidence>
<gene>
    <name evidence="2" type="ORF">EJ08DRAFT_398123</name>
</gene>
<accession>A0A9P4NL72</accession>
<dbReference type="EMBL" id="MU007069">
    <property type="protein sequence ID" value="KAF2425506.1"/>
    <property type="molecule type" value="Genomic_DNA"/>
</dbReference>
<dbReference type="OrthoDB" id="3641180at2759"/>
<comment type="caution">
    <text evidence="2">The sequence shown here is derived from an EMBL/GenBank/DDBJ whole genome shotgun (WGS) entry which is preliminary data.</text>
</comment>
<reference evidence="2" key="1">
    <citation type="journal article" date="2020" name="Stud. Mycol.">
        <title>101 Dothideomycetes genomes: a test case for predicting lifestyles and emergence of pathogens.</title>
        <authorList>
            <person name="Haridas S."/>
            <person name="Albert R."/>
            <person name="Binder M."/>
            <person name="Bloem J."/>
            <person name="Labutti K."/>
            <person name="Salamov A."/>
            <person name="Andreopoulos B."/>
            <person name="Baker S."/>
            <person name="Barry K."/>
            <person name="Bills G."/>
            <person name="Bluhm B."/>
            <person name="Cannon C."/>
            <person name="Castanera R."/>
            <person name="Culley D."/>
            <person name="Daum C."/>
            <person name="Ezra D."/>
            <person name="Gonzalez J."/>
            <person name="Henrissat B."/>
            <person name="Kuo A."/>
            <person name="Liang C."/>
            <person name="Lipzen A."/>
            <person name="Lutzoni F."/>
            <person name="Magnuson J."/>
            <person name="Mondo S."/>
            <person name="Nolan M."/>
            <person name="Ohm R."/>
            <person name="Pangilinan J."/>
            <person name="Park H.-J."/>
            <person name="Ramirez L."/>
            <person name="Alfaro M."/>
            <person name="Sun H."/>
            <person name="Tritt A."/>
            <person name="Yoshinaga Y."/>
            <person name="Zwiers L.-H."/>
            <person name="Turgeon B."/>
            <person name="Goodwin S."/>
            <person name="Spatafora J."/>
            <person name="Crous P."/>
            <person name="Grigoriev I."/>
        </authorList>
    </citation>
    <scope>NUCLEOTIDE SEQUENCE</scope>
    <source>
        <strain evidence="2">CBS 130266</strain>
    </source>
</reference>
<feature type="region of interest" description="Disordered" evidence="1">
    <location>
        <begin position="1"/>
        <end position="66"/>
    </location>
</feature>
<sequence length="157" mass="17078">MLEAKVTESIVCDNNPHNQGGKKDGHDIKPKDGKKAIDHWCNQDLTLSPTGTSNPPGTFSQNQPNGLSYDNYATGLEHYVIRSRAFVADKGDIGLGSKCSKQEPVKTKGEECKRKMKAVLDKCGSKGGMLTDNTTKGCVSWSMFGQKTGYGRVMYVS</sequence>
<feature type="compositionally biased region" description="Basic and acidic residues" evidence="1">
    <location>
        <begin position="21"/>
        <end position="38"/>
    </location>
</feature>
<evidence type="ECO:0000313" key="3">
    <source>
        <dbReference type="Proteomes" id="UP000800235"/>
    </source>
</evidence>
<feature type="compositionally biased region" description="Polar residues" evidence="1">
    <location>
        <begin position="43"/>
        <end position="66"/>
    </location>
</feature>
<keyword evidence="3" id="KW-1185">Reference proteome</keyword>
<name>A0A9P4NL72_9PEZI</name>
<dbReference type="Proteomes" id="UP000800235">
    <property type="component" value="Unassembled WGS sequence"/>
</dbReference>
<proteinExistence type="predicted"/>
<evidence type="ECO:0000313" key="2">
    <source>
        <dbReference type="EMBL" id="KAF2425506.1"/>
    </source>
</evidence>
<organism evidence="2 3">
    <name type="scientific">Tothia fuscella</name>
    <dbReference type="NCBI Taxonomy" id="1048955"/>
    <lineage>
        <taxon>Eukaryota</taxon>
        <taxon>Fungi</taxon>
        <taxon>Dikarya</taxon>
        <taxon>Ascomycota</taxon>
        <taxon>Pezizomycotina</taxon>
        <taxon>Dothideomycetes</taxon>
        <taxon>Pleosporomycetidae</taxon>
        <taxon>Venturiales</taxon>
        <taxon>Cylindrosympodiaceae</taxon>
        <taxon>Tothia</taxon>
    </lineage>
</organism>